<keyword evidence="3" id="KW-1185">Reference proteome</keyword>
<gene>
    <name evidence="2" type="ORF">RRG08_010772</name>
</gene>
<dbReference type="AlphaFoldDB" id="A0AAE1DRQ8"/>
<feature type="region of interest" description="Disordered" evidence="1">
    <location>
        <begin position="55"/>
        <end position="76"/>
    </location>
</feature>
<accession>A0AAE1DRQ8</accession>
<reference evidence="2" key="1">
    <citation type="journal article" date="2023" name="G3 (Bethesda)">
        <title>A reference genome for the long-term kleptoplast-retaining sea slug Elysia crispata morphotype clarki.</title>
        <authorList>
            <person name="Eastman K.E."/>
            <person name="Pendleton A.L."/>
            <person name="Shaikh M.A."/>
            <person name="Suttiyut T."/>
            <person name="Ogas R."/>
            <person name="Tomko P."/>
            <person name="Gavelis G."/>
            <person name="Widhalm J.R."/>
            <person name="Wisecaver J.H."/>
        </authorList>
    </citation>
    <scope>NUCLEOTIDE SEQUENCE</scope>
    <source>
        <strain evidence="2">ECLA1</strain>
    </source>
</reference>
<evidence type="ECO:0000313" key="3">
    <source>
        <dbReference type="Proteomes" id="UP001283361"/>
    </source>
</evidence>
<protein>
    <submittedName>
        <fullName evidence="2">Uncharacterized protein</fullName>
    </submittedName>
</protein>
<comment type="caution">
    <text evidence="2">The sequence shown here is derived from an EMBL/GenBank/DDBJ whole genome shotgun (WGS) entry which is preliminary data.</text>
</comment>
<name>A0AAE1DRQ8_9GAST</name>
<sequence>MVRVTLLEPIDFFSGCRSVIALLEKAGPKGGRFYDATARLIAGFLIRADTVRLESSEETSDLSYSGPPPLGISTVL</sequence>
<dbReference type="EMBL" id="JAWDGP010002742">
    <property type="protein sequence ID" value="KAK3780332.1"/>
    <property type="molecule type" value="Genomic_DNA"/>
</dbReference>
<proteinExistence type="predicted"/>
<dbReference type="Proteomes" id="UP001283361">
    <property type="component" value="Unassembled WGS sequence"/>
</dbReference>
<organism evidence="2 3">
    <name type="scientific">Elysia crispata</name>
    <name type="common">lettuce slug</name>
    <dbReference type="NCBI Taxonomy" id="231223"/>
    <lineage>
        <taxon>Eukaryota</taxon>
        <taxon>Metazoa</taxon>
        <taxon>Spiralia</taxon>
        <taxon>Lophotrochozoa</taxon>
        <taxon>Mollusca</taxon>
        <taxon>Gastropoda</taxon>
        <taxon>Heterobranchia</taxon>
        <taxon>Euthyneura</taxon>
        <taxon>Panpulmonata</taxon>
        <taxon>Sacoglossa</taxon>
        <taxon>Placobranchoidea</taxon>
        <taxon>Plakobranchidae</taxon>
        <taxon>Elysia</taxon>
    </lineage>
</organism>
<evidence type="ECO:0000256" key="1">
    <source>
        <dbReference type="SAM" id="MobiDB-lite"/>
    </source>
</evidence>
<evidence type="ECO:0000313" key="2">
    <source>
        <dbReference type="EMBL" id="KAK3780332.1"/>
    </source>
</evidence>